<sequence length="226" mass="25101">MTSSTKTQDSFESCNSAIFDNSQDSFVDTIHETLSNKVFLLPSSYNDIWLVNQLNQLKLISQNGTGRYSDDQNSGGCNSMTQDEISSACPNDNPEILENEFSSSTKLSDVVNKLLSSKNSVNTTFKKTDPDEFSVFDNDLLSEEDTIIIDELIKDHYFNPLSLELSENNQSNIYTDNNGTSICDNIHGCEGDNSGDRNIINYISDNACSLTPDEIDGIKEILSQEN</sequence>
<evidence type="ECO:0000256" key="1">
    <source>
        <dbReference type="SAM" id="MobiDB-lite"/>
    </source>
</evidence>
<name>A0ABQ8P1H8_9CRYT</name>
<comment type="caution">
    <text evidence="2">The sequence shown here is derived from an EMBL/GenBank/DDBJ whole genome shotgun (WGS) entry which is preliminary data.</text>
</comment>
<organism evidence="2 3">
    <name type="scientific">Cryptosporidium canis</name>
    <dbReference type="NCBI Taxonomy" id="195482"/>
    <lineage>
        <taxon>Eukaryota</taxon>
        <taxon>Sar</taxon>
        <taxon>Alveolata</taxon>
        <taxon>Apicomplexa</taxon>
        <taxon>Conoidasida</taxon>
        <taxon>Coccidia</taxon>
        <taxon>Eucoccidiorida</taxon>
        <taxon>Eimeriorina</taxon>
        <taxon>Cryptosporidiidae</taxon>
        <taxon>Cryptosporidium</taxon>
    </lineage>
</organism>
<dbReference type="Proteomes" id="UP001071777">
    <property type="component" value="Unassembled WGS sequence"/>
</dbReference>
<evidence type="ECO:0000313" key="2">
    <source>
        <dbReference type="EMBL" id="KAJ1604465.1"/>
    </source>
</evidence>
<evidence type="ECO:0000313" key="3">
    <source>
        <dbReference type="Proteomes" id="UP001071777"/>
    </source>
</evidence>
<gene>
    <name evidence="2" type="ORF">OJ252_3716</name>
</gene>
<reference evidence="2" key="1">
    <citation type="submission" date="2022-10" db="EMBL/GenBank/DDBJ databases">
        <title>Adaptive evolution leads to modifications in subtelomeric GC content in a zoonotic Cryptosporidium species.</title>
        <authorList>
            <person name="Li J."/>
            <person name="Feng Y."/>
            <person name="Xiao L."/>
        </authorList>
    </citation>
    <scope>NUCLEOTIDE SEQUENCE</scope>
    <source>
        <strain evidence="2">25894</strain>
    </source>
</reference>
<accession>A0ABQ8P1H8</accession>
<dbReference type="EMBL" id="JAPCXB010000247">
    <property type="protein sequence ID" value="KAJ1604465.1"/>
    <property type="molecule type" value="Genomic_DNA"/>
</dbReference>
<protein>
    <submittedName>
        <fullName evidence="2">Uncharacterized protein</fullName>
    </submittedName>
</protein>
<keyword evidence="3" id="KW-1185">Reference proteome</keyword>
<proteinExistence type="predicted"/>
<feature type="region of interest" description="Disordered" evidence="1">
    <location>
        <begin position="65"/>
        <end position="84"/>
    </location>
</feature>